<feature type="region of interest" description="Disordered" evidence="1">
    <location>
        <begin position="754"/>
        <end position="861"/>
    </location>
</feature>
<proteinExistence type="predicted"/>
<feature type="region of interest" description="Disordered" evidence="1">
    <location>
        <begin position="1659"/>
        <end position="1684"/>
    </location>
</feature>
<dbReference type="EMBL" id="JAWRVI010000055">
    <property type="protein sequence ID" value="KAK4083974.1"/>
    <property type="molecule type" value="Genomic_DNA"/>
</dbReference>
<feature type="region of interest" description="Disordered" evidence="1">
    <location>
        <begin position="1519"/>
        <end position="1539"/>
    </location>
</feature>
<gene>
    <name evidence="2" type="ORF">Purlil1_10607</name>
</gene>
<feature type="compositionally biased region" description="Low complexity" evidence="1">
    <location>
        <begin position="798"/>
        <end position="809"/>
    </location>
</feature>
<protein>
    <submittedName>
        <fullName evidence="2">Uncharacterized protein</fullName>
    </submittedName>
</protein>
<feature type="region of interest" description="Disordered" evidence="1">
    <location>
        <begin position="495"/>
        <end position="522"/>
    </location>
</feature>
<evidence type="ECO:0000256" key="1">
    <source>
        <dbReference type="SAM" id="MobiDB-lite"/>
    </source>
</evidence>
<feature type="region of interest" description="Disordered" evidence="1">
    <location>
        <begin position="570"/>
        <end position="594"/>
    </location>
</feature>
<feature type="compositionally biased region" description="Low complexity" evidence="1">
    <location>
        <begin position="1471"/>
        <end position="1483"/>
    </location>
</feature>
<organism evidence="2 3">
    <name type="scientific">Purpureocillium lilacinum</name>
    <name type="common">Paecilomyces lilacinus</name>
    <dbReference type="NCBI Taxonomy" id="33203"/>
    <lineage>
        <taxon>Eukaryota</taxon>
        <taxon>Fungi</taxon>
        <taxon>Dikarya</taxon>
        <taxon>Ascomycota</taxon>
        <taxon>Pezizomycotina</taxon>
        <taxon>Sordariomycetes</taxon>
        <taxon>Hypocreomycetidae</taxon>
        <taxon>Hypocreales</taxon>
        <taxon>Ophiocordycipitaceae</taxon>
        <taxon>Purpureocillium</taxon>
    </lineage>
</organism>
<accession>A0ABR0BM72</accession>
<reference evidence="2 3" key="1">
    <citation type="journal article" date="2024" name="Microbiol. Resour. Announc.">
        <title>Genome annotations for the ascomycete fungi Trichoderma harzianum, Trichoderma aggressivum, and Purpureocillium lilacinum.</title>
        <authorList>
            <person name="Beijen E.P.W."/>
            <person name="Ohm R.A."/>
        </authorList>
    </citation>
    <scope>NUCLEOTIDE SEQUENCE [LARGE SCALE GENOMIC DNA]</scope>
    <source>
        <strain evidence="2 3">CBS 150709</strain>
    </source>
</reference>
<evidence type="ECO:0000313" key="3">
    <source>
        <dbReference type="Proteomes" id="UP001287286"/>
    </source>
</evidence>
<feature type="compositionally biased region" description="Low complexity" evidence="1">
    <location>
        <begin position="1"/>
        <end position="21"/>
    </location>
</feature>
<feature type="compositionally biased region" description="Basic and acidic residues" evidence="1">
    <location>
        <begin position="1530"/>
        <end position="1539"/>
    </location>
</feature>
<feature type="compositionally biased region" description="Basic residues" evidence="1">
    <location>
        <begin position="840"/>
        <end position="856"/>
    </location>
</feature>
<dbReference type="Proteomes" id="UP001287286">
    <property type="component" value="Unassembled WGS sequence"/>
</dbReference>
<keyword evidence="3" id="KW-1185">Reference proteome</keyword>
<feature type="compositionally biased region" description="Low complexity" evidence="1">
    <location>
        <begin position="1211"/>
        <end position="1227"/>
    </location>
</feature>
<sequence>MGRPPNTTGQQMTGTNQTRRGSLSLDENGSTNNATMRICFRERRCACASHAYAAGVTWNRSDEIDVFVSRTGSRGHKVTSKVLGDKQAPRGRRWEERPAMHFHKYLLGTWAWKIWQGRCYRARQITKYRHPDCKPEVRKACASLAADARATYLRQQGPVIKPACGGEMMRHGQRAAKGPRAGTKRQQQQRSARVLFKGDGDGDADPRNRVKALHRATVTLVIVPTSRSTFGGTQVLVAVPPDQSPLTEVGCLRCAHPHSPRQSQTLTAAAVPFIESREHCQVPRACSVQPVPALGATSSSQLPRSTWVASNSRWAALVCPRASSGVSPLHLERKPHLLWRTHCQARGGFPRTDEMVSLQYFISLAVAAHELALTSDCCAGPRLEPTGAADATICPTLNGGLLATSTSVCGFVLREAVASKKGHRLAANRARSRIKQRSRVPRAAAQESWPIVARQGREALGPVQGNHHPIAHLVRLVSCYNKYCPLPRSLDSRLSPRVDDGDTTLPEETVAGGCRRGRAPEHNTVGARNASKRRMAHSARQPSDHAMRCDAMRCDKTGHGEMPRCRDALRADQETSEPPWSHPAPAPTTARTHDPHSQDFAPFIIPWATRSASGSRVSPRPRLHATSTSFRSSAQREFLTMERTAARTGRGWISARAAIHRWQVLTTLDAPTESSVAGGWRANQAWDGWWPSCITGAMHRGWQAEVEAEPLSQICSTAVVPQGSTAIVSPVTASPALLAPDGGGTRAVREDQNANRIHDKAPAHAPTASIHTTARGEGPLPMARPQPWHGHGRGMGRRAGASATAAPDGGPRGQRRLHRPDRSRCEGRTRQDLYTCMAGSRKHQKATPWTKPRKASPLKSSTSVLATWRRFLAMPGVTNVAGPGVVKTAMRRVTRRALVPCLQSSGCEEAPWAIVNEVFRPPTAGACCSRSLGSHPRLVLKASRHHGKPPGQLTARPGTGLLFLQVARTKRHDRSRLLHTPKQNLRASMRASTHRLYSVVITERITLDARSVEPSGGMPAPALAGTTWAPAQPADVLFARTEKSIRAEAQAWARVGIPHISNSSDSSNGSNASVAAATGGGSPLPSNAWTIKIAGERPGRTRNVESMAHLQSTSIAAASLLTCCSPSSTRHQRGLTEVSSSCVSFSFDRHQQRVPGSKMPAMRAVCVSASLTLNRQMDRELDAIRLWARCPAHAPPPRFIPSPLPLPLPSSPHVSHPSIQPSTHTPIQPIPRTPITGQASLAPGRQNLIAYPTTAFNWAAGSTSALPTLESPLAVNAEGEKRHGPSVSSLFELPQTFGARYFVACGQADPAEVPTSVGGSRSCPVRLLLWRRQAGPQQHPLHLQWVGVNFQLVIWAEVPYHRGGSHGALGGPAQPSPAHEVGGPAQPSPAAAPPVNHLPYQLGTGTHPAGGGSSSSSTTSGTSRPPRAITAASISHLPPHAHSHSQGCPPLHPPSPITHRPSPTYHPPPSTTTTTITPSDTWSRGSTGPWLVLVHPPPATARPHLSLLPSTSLTTTSRVDFHRLASLPPRPDRRNHLPPRDLDAVDDTFVHFNPGIRLHFFHPPALSLATRVSPTATTAQALPRLEPFRNPTGRSRLGHHNRHHDRRCPPAGFCEHLRRSLHLDSCCVPNGADYQVRTPILGLAARQWDAERLNTSHNRSFHIGSSGTAAPSAPSLHQNHRPLASSVSSGCSTPLTSIDIEFASSCPTAA</sequence>
<feature type="compositionally biased region" description="Basic and acidic residues" evidence="1">
    <location>
        <begin position="196"/>
        <end position="207"/>
    </location>
</feature>
<feature type="compositionally biased region" description="Low complexity" evidence="1">
    <location>
        <begin position="1664"/>
        <end position="1675"/>
    </location>
</feature>
<evidence type="ECO:0000313" key="2">
    <source>
        <dbReference type="EMBL" id="KAK4083974.1"/>
    </source>
</evidence>
<feature type="region of interest" description="Disordered" evidence="1">
    <location>
        <begin position="1059"/>
        <end position="1080"/>
    </location>
</feature>
<feature type="region of interest" description="Disordered" evidence="1">
    <location>
        <begin position="1586"/>
        <end position="1605"/>
    </location>
</feature>
<feature type="compositionally biased region" description="Low complexity" evidence="1">
    <location>
        <begin position="1414"/>
        <end position="1423"/>
    </location>
</feature>
<feature type="region of interest" description="Disordered" evidence="1">
    <location>
        <begin position="1210"/>
        <end position="1239"/>
    </location>
</feature>
<comment type="caution">
    <text evidence="2">The sequence shown here is derived from an EMBL/GenBank/DDBJ whole genome shotgun (WGS) entry which is preliminary data.</text>
</comment>
<feature type="compositionally biased region" description="Basic and acidic residues" evidence="1">
    <location>
        <begin position="820"/>
        <end position="831"/>
    </location>
</feature>
<feature type="region of interest" description="Disordered" evidence="1">
    <location>
        <begin position="1366"/>
        <end position="1483"/>
    </location>
</feature>
<feature type="region of interest" description="Disordered" evidence="1">
    <location>
        <begin position="1"/>
        <end position="29"/>
    </location>
</feature>
<feature type="compositionally biased region" description="Low complexity" evidence="1">
    <location>
        <begin position="1061"/>
        <end position="1077"/>
    </location>
</feature>
<feature type="region of interest" description="Disordered" evidence="1">
    <location>
        <begin position="174"/>
        <end position="207"/>
    </location>
</feature>
<feature type="compositionally biased region" description="Basic residues" evidence="1">
    <location>
        <begin position="1596"/>
        <end position="1605"/>
    </location>
</feature>
<name>A0ABR0BM72_PURLI</name>